<gene>
    <name evidence="2" type="ORF">Cenrod_0297</name>
</gene>
<dbReference type="CDD" id="cd00293">
    <property type="entry name" value="USP-like"/>
    <property type="match status" value="1"/>
</dbReference>
<sequence length="154" mass="15748">MKLLLAIDGSRASLDAVQWVVALVQAGLKANVVLANVQEPASLYEMVVAHDPEVIDKASTDAARHILQPAQALLDAAGVSYSTTVAHGEPSHTLADILEDEGCEMVVLGRGEDALGSVAAELLALSSVPVLVVAPAVEGEGPSGQNATCSPTET</sequence>
<dbReference type="Proteomes" id="UP000017184">
    <property type="component" value="Chromosome"/>
</dbReference>
<evidence type="ECO:0000259" key="1">
    <source>
        <dbReference type="Pfam" id="PF00582"/>
    </source>
</evidence>
<dbReference type="InterPro" id="IPR014729">
    <property type="entry name" value="Rossmann-like_a/b/a_fold"/>
</dbReference>
<dbReference type="Pfam" id="PF00582">
    <property type="entry name" value="Usp"/>
    <property type="match status" value="1"/>
</dbReference>
<name>U5N4M1_9BURK</name>
<dbReference type="Gene3D" id="3.40.50.620">
    <property type="entry name" value="HUPs"/>
    <property type="match status" value="1"/>
</dbReference>
<evidence type="ECO:0000313" key="2">
    <source>
        <dbReference type="EMBL" id="AGX86421.1"/>
    </source>
</evidence>
<dbReference type="STRING" id="946483.Cenrod_0297"/>
<dbReference type="EMBL" id="CP004885">
    <property type="protein sequence ID" value="AGX86421.1"/>
    <property type="molecule type" value="Genomic_DNA"/>
</dbReference>
<feature type="domain" description="UspA" evidence="1">
    <location>
        <begin position="2"/>
        <end position="133"/>
    </location>
</feature>
<dbReference type="PANTHER" id="PTHR31964">
    <property type="entry name" value="ADENINE NUCLEOTIDE ALPHA HYDROLASES-LIKE SUPERFAMILY PROTEIN"/>
    <property type="match status" value="1"/>
</dbReference>
<dbReference type="KEGG" id="cbx:Cenrod_0297"/>
<dbReference type="OrthoDB" id="5512223at2"/>
<keyword evidence="3" id="KW-1185">Reference proteome</keyword>
<dbReference type="HOGENOM" id="CLU_049301_14_1_4"/>
<proteinExistence type="predicted"/>
<accession>U5N4M1</accession>
<dbReference type="PANTHER" id="PTHR31964:SF113">
    <property type="entry name" value="USPA DOMAIN-CONTAINING PROTEIN"/>
    <property type="match status" value="1"/>
</dbReference>
<reference evidence="2 3" key="1">
    <citation type="journal article" date="2013" name="Genome Biol.">
        <title>Genomic analysis reveals key aspects of prokaryotic symbiosis in the phototrophic consortium "Chlorochromatium aggregatum".</title>
        <authorList>
            <person name="Liu Z."/>
            <person name="Muller J."/>
            <person name="Li T."/>
            <person name="Alvey R.M."/>
            <person name="Vogl K."/>
            <person name="Frigaard N.U."/>
            <person name="Rockwell N.C."/>
            <person name="Boyd E.S."/>
            <person name="Tomsho L.P."/>
            <person name="Schuster S.C."/>
            <person name="Henke P."/>
            <person name="Rohde M."/>
            <person name="Overmann J."/>
            <person name="Bryant D.A."/>
        </authorList>
    </citation>
    <scope>NUCLEOTIDE SEQUENCE [LARGE SCALE GENOMIC DNA]</scope>
    <source>
        <strain evidence="2">CR</strain>
    </source>
</reference>
<protein>
    <submittedName>
        <fullName evidence="2">UspA domain protein</fullName>
    </submittedName>
</protein>
<dbReference type="InterPro" id="IPR006016">
    <property type="entry name" value="UspA"/>
</dbReference>
<organism evidence="2 3">
    <name type="scientific">Candidatus Symbiobacter mobilis CR</name>
    <dbReference type="NCBI Taxonomy" id="946483"/>
    <lineage>
        <taxon>Bacteria</taxon>
        <taxon>Pseudomonadati</taxon>
        <taxon>Pseudomonadota</taxon>
        <taxon>Betaproteobacteria</taxon>
        <taxon>Burkholderiales</taxon>
        <taxon>Comamonadaceae</taxon>
    </lineage>
</organism>
<evidence type="ECO:0000313" key="3">
    <source>
        <dbReference type="Proteomes" id="UP000017184"/>
    </source>
</evidence>
<dbReference type="SUPFAM" id="SSF52402">
    <property type="entry name" value="Adenine nucleotide alpha hydrolases-like"/>
    <property type="match status" value="1"/>
</dbReference>
<dbReference type="eggNOG" id="COG0589">
    <property type="taxonomic scope" value="Bacteria"/>
</dbReference>
<dbReference type="AlphaFoldDB" id="U5N4M1"/>